<dbReference type="AlphaFoldDB" id="A0A4Y2J7E7"/>
<dbReference type="EMBL" id="BGPR01003291">
    <property type="protein sequence ID" value="GBM86173.1"/>
    <property type="molecule type" value="Genomic_DNA"/>
</dbReference>
<gene>
    <name evidence="1" type="ORF">AVEN_48186_1</name>
</gene>
<organism evidence="1 2">
    <name type="scientific">Araneus ventricosus</name>
    <name type="common">Orbweaver spider</name>
    <name type="synonym">Epeira ventricosa</name>
    <dbReference type="NCBI Taxonomy" id="182803"/>
    <lineage>
        <taxon>Eukaryota</taxon>
        <taxon>Metazoa</taxon>
        <taxon>Ecdysozoa</taxon>
        <taxon>Arthropoda</taxon>
        <taxon>Chelicerata</taxon>
        <taxon>Arachnida</taxon>
        <taxon>Araneae</taxon>
        <taxon>Araneomorphae</taxon>
        <taxon>Entelegynae</taxon>
        <taxon>Araneoidea</taxon>
        <taxon>Araneidae</taxon>
        <taxon>Araneus</taxon>
    </lineage>
</organism>
<reference evidence="1 2" key="1">
    <citation type="journal article" date="2019" name="Sci. Rep.">
        <title>Orb-weaving spider Araneus ventricosus genome elucidates the spidroin gene catalogue.</title>
        <authorList>
            <person name="Kono N."/>
            <person name="Nakamura H."/>
            <person name="Ohtoshi R."/>
            <person name="Moran D.A.P."/>
            <person name="Shinohara A."/>
            <person name="Yoshida Y."/>
            <person name="Fujiwara M."/>
            <person name="Mori M."/>
            <person name="Tomita M."/>
            <person name="Arakawa K."/>
        </authorList>
    </citation>
    <scope>NUCLEOTIDE SEQUENCE [LARGE SCALE GENOMIC DNA]</scope>
</reference>
<proteinExistence type="predicted"/>
<keyword evidence="2" id="KW-1185">Reference proteome</keyword>
<name>A0A4Y2J7E7_ARAVE</name>
<protein>
    <submittedName>
        <fullName evidence="1">Uncharacterized protein</fullName>
    </submittedName>
</protein>
<dbReference type="Proteomes" id="UP000499080">
    <property type="component" value="Unassembled WGS sequence"/>
</dbReference>
<evidence type="ECO:0000313" key="1">
    <source>
        <dbReference type="EMBL" id="GBM86173.1"/>
    </source>
</evidence>
<comment type="caution">
    <text evidence="1">The sequence shown here is derived from an EMBL/GenBank/DDBJ whole genome shotgun (WGS) entry which is preliminary data.</text>
</comment>
<sequence length="138" mass="15217">MKPPVGAIRGERSGNSLVIRREPVTPLGLGGQFCGVSSTQLQTDHLLKETTNVEIQMIMQSCKNKMSPQRLAASLGCDSRATTSKGTGFFQEALTCFLDFLKQQKEKRKRKKGKSMIATDTPMKDEIAQRLAESAKKI</sequence>
<evidence type="ECO:0000313" key="2">
    <source>
        <dbReference type="Proteomes" id="UP000499080"/>
    </source>
</evidence>
<accession>A0A4Y2J7E7</accession>